<gene>
    <name evidence="2" type="ORF">Fmac_009169</name>
</gene>
<name>A0ABD1MZJ5_9FABA</name>
<sequence length="87" mass="9378">MVEGRTPSPRPPRCPQRAAMCAEDDSLSPSPSPILPPPTSVLRPAAADDLNFNDHHKLFSHLPTSDLLRSAVVLHATAVDPLVDFDT</sequence>
<keyword evidence="3" id="KW-1185">Reference proteome</keyword>
<comment type="caution">
    <text evidence="2">The sequence shown here is derived from an EMBL/GenBank/DDBJ whole genome shotgun (WGS) entry which is preliminary data.</text>
</comment>
<evidence type="ECO:0000256" key="1">
    <source>
        <dbReference type="SAM" id="MobiDB-lite"/>
    </source>
</evidence>
<proteinExistence type="predicted"/>
<feature type="region of interest" description="Disordered" evidence="1">
    <location>
        <begin position="1"/>
        <end position="38"/>
    </location>
</feature>
<dbReference type="EMBL" id="JBGMDY010000003">
    <property type="protein sequence ID" value="KAL2341229.1"/>
    <property type="molecule type" value="Genomic_DNA"/>
</dbReference>
<reference evidence="2 3" key="1">
    <citation type="submission" date="2024-08" db="EMBL/GenBank/DDBJ databases">
        <title>Insights into the chromosomal genome structure of Flemingia macrophylla.</title>
        <authorList>
            <person name="Ding Y."/>
            <person name="Zhao Y."/>
            <person name="Bi W."/>
            <person name="Wu M."/>
            <person name="Zhao G."/>
            <person name="Gong Y."/>
            <person name="Li W."/>
            <person name="Zhang P."/>
        </authorList>
    </citation>
    <scope>NUCLEOTIDE SEQUENCE [LARGE SCALE GENOMIC DNA]</scope>
    <source>
        <strain evidence="2">DYQJB</strain>
        <tissue evidence="2">Leaf</tissue>
    </source>
</reference>
<dbReference type="Proteomes" id="UP001603857">
    <property type="component" value="Unassembled WGS sequence"/>
</dbReference>
<protein>
    <submittedName>
        <fullName evidence="2">Uncharacterized protein</fullName>
    </submittedName>
</protein>
<evidence type="ECO:0000313" key="3">
    <source>
        <dbReference type="Proteomes" id="UP001603857"/>
    </source>
</evidence>
<accession>A0ABD1MZJ5</accession>
<dbReference type="AlphaFoldDB" id="A0ABD1MZJ5"/>
<evidence type="ECO:0000313" key="2">
    <source>
        <dbReference type="EMBL" id="KAL2341229.1"/>
    </source>
</evidence>
<organism evidence="2 3">
    <name type="scientific">Flemingia macrophylla</name>
    <dbReference type="NCBI Taxonomy" id="520843"/>
    <lineage>
        <taxon>Eukaryota</taxon>
        <taxon>Viridiplantae</taxon>
        <taxon>Streptophyta</taxon>
        <taxon>Embryophyta</taxon>
        <taxon>Tracheophyta</taxon>
        <taxon>Spermatophyta</taxon>
        <taxon>Magnoliopsida</taxon>
        <taxon>eudicotyledons</taxon>
        <taxon>Gunneridae</taxon>
        <taxon>Pentapetalae</taxon>
        <taxon>rosids</taxon>
        <taxon>fabids</taxon>
        <taxon>Fabales</taxon>
        <taxon>Fabaceae</taxon>
        <taxon>Papilionoideae</taxon>
        <taxon>50 kb inversion clade</taxon>
        <taxon>NPAAA clade</taxon>
        <taxon>indigoferoid/millettioid clade</taxon>
        <taxon>Phaseoleae</taxon>
        <taxon>Flemingia</taxon>
    </lineage>
</organism>